<accession>U5N6K3</accession>
<dbReference type="STRING" id="946483.Cenrod_1077"/>
<gene>
    <name evidence="7" type="primary">lptC</name>
    <name evidence="7" type="ORF">Cenrod_1077</name>
</gene>
<keyword evidence="4 6" id="KW-1133">Transmembrane helix</keyword>
<keyword evidence="2" id="KW-0997">Cell inner membrane</keyword>
<evidence type="ECO:0000256" key="6">
    <source>
        <dbReference type="SAM" id="Phobius"/>
    </source>
</evidence>
<dbReference type="HOGENOM" id="CLU_100563_2_1_4"/>
<sequence length="217" mass="23454">MTGSPPPPWMLRVLSRLTLYSPVLLMGTLASFSYWLVHTSAAPTTPAASEAASPHDDYFLHGFSLRTYTPAGRLRSEIVGAHAKHYPDSGTLDIEGVRIRSFDAAGHPSIASANRALTDADATEVRLVGNAHILQAAASAASAASSGRKHPAMEFRGEFLHIFTTTRRVISDRPIALRHGAHRFTADRLDMDDRTQAVVLDGHVRATLMARATPHSP</sequence>
<protein>
    <submittedName>
        <fullName evidence="7">Lipopolysaccharide export system protein LptC</fullName>
    </submittedName>
</protein>
<dbReference type="eggNOG" id="COG3117">
    <property type="taxonomic scope" value="Bacteria"/>
</dbReference>
<dbReference type="Proteomes" id="UP000017184">
    <property type="component" value="Chromosome"/>
</dbReference>
<feature type="transmembrane region" description="Helical" evidence="6">
    <location>
        <begin position="17"/>
        <end position="37"/>
    </location>
</feature>
<dbReference type="EMBL" id="CP004885">
    <property type="protein sequence ID" value="AGX87171.1"/>
    <property type="molecule type" value="Genomic_DNA"/>
</dbReference>
<dbReference type="GO" id="GO:0017089">
    <property type="term" value="F:glycolipid transfer activity"/>
    <property type="evidence" value="ECO:0007669"/>
    <property type="project" value="TreeGrafter"/>
</dbReference>
<organism evidence="7 8">
    <name type="scientific">Candidatus Symbiobacter mobilis CR</name>
    <dbReference type="NCBI Taxonomy" id="946483"/>
    <lineage>
        <taxon>Bacteria</taxon>
        <taxon>Pseudomonadati</taxon>
        <taxon>Pseudomonadota</taxon>
        <taxon>Betaproteobacteria</taxon>
        <taxon>Burkholderiales</taxon>
        <taxon>Comamonadaceae</taxon>
    </lineage>
</organism>
<evidence type="ECO:0000256" key="5">
    <source>
        <dbReference type="ARBA" id="ARBA00023136"/>
    </source>
</evidence>
<dbReference type="AlphaFoldDB" id="U5N6K3"/>
<name>U5N6K3_9BURK</name>
<evidence type="ECO:0000256" key="1">
    <source>
        <dbReference type="ARBA" id="ARBA00022475"/>
    </source>
</evidence>
<evidence type="ECO:0000256" key="4">
    <source>
        <dbReference type="ARBA" id="ARBA00022989"/>
    </source>
</evidence>
<evidence type="ECO:0000313" key="8">
    <source>
        <dbReference type="Proteomes" id="UP000017184"/>
    </source>
</evidence>
<keyword evidence="3 6" id="KW-0812">Transmembrane</keyword>
<dbReference type="GO" id="GO:0015221">
    <property type="term" value="F:lipopolysaccharide transmembrane transporter activity"/>
    <property type="evidence" value="ECO:0007669"/>
    <property type="project" value="InterPro"/>
</dbReference>
<dbReference type="Gene3D" id="2.60.450.10">
    <property type="entry name" value="Lipopolysaccharide (LPS) transport protein A like domain"/>
    <property type="match status" value="1"/>
</dbReference>
<dbReference type="GO" id="GO:0030288">
    <property type="term" value="C:outer membrane-bounded periplasmic space"/>
    <property type="evidence" value="ECO:0007669"/>
    <property type="project" value="TreeGrafter"/>
</dbReference>
<evidence type="ECO:0000256" key="2">
    <source>
        <dbReference type="ARBA" id="ARBA00022519"/>
    </source>
</evidence>
<dbReference type="KEGG" id="cbx:Cenrod_1077"/>
<keyword evidence="8" id="KW-1185">Reference proteome</keyword>
<proteinExistence type="predicted"/>
<evidence type="ECO:0000256" key="3">
    <source>
        <dbReference type="ARBA" id="ARBA00022692"/>
    </source>
</evidence>
<dbReference type="Pfam" id="PF06835">
    <property type="entry name" value="LptC"/>
    <property type="match status" value="1"/>
</dbReference>
<evidence type="ECO:0000313" key="7">
    <source>
        <dbReference type="EMBL" id="AGX87171.1"/>
    </source>
</evidence>
<dbReference type="PANTHER" id="PTHR37481:SF1">
    <property type="entry name" value="LIPOPOLYSACCHARIDE EXPORT SYSTEM PROTEIN LPTC"/>
    <property type="match status" value="1"/>
</dbReference>
<keyword evidence="1" id="KW-1003">Cell membrane</keyword>
<dbReference type="InterPro" id="IPR010664">
    <property type="entry name" value="LipoPS_assembly_LptC-rel"/>
</dbReference>
<dbReference type="PANTHER" id="PTHR37481">
    <property type="entry name" value="LIPOPOLYSACCHARIDE EXPORT SYSTEM PROTEIN LPTC"/>
    <property type="match status" value="1"/>
</dbReference>
<dbReference type="InterPro" id="IPR026265">
    <property type="entry name" value="LptC"/>
</dbReference>
<dbReference type="GO" id="GO:0005886">
    <property type="term" value="C:plasma membrane"/>
    <property type="evidence" value="ECO:0007669"/>
    <property type="project" value="InterPro"/>
</dbReference>
<reference evidence="7 8" key="1">
    <citation type="journal article" date="2013" name="Genome Biol.">
        <title>Genomic analysis reveals key aspects of prokaryotic symbiosis in the phototrophic consortium "Chlorochromatium aggregatum".</title>
        <authorList>
            <person name="Liu Z."/>
            <person name="Muller J."/>
            <person name="Li T."/>
            <person name="Alvey R.M."/>
            <person name="Vogl K."/>
            <person name="Frigaard N.U."/>
            <person name="Rockwell N.C."/>
            <person name="Boyd E.S."/>
            <person name="Tomsho L.P."/>
            <person name="Schuster S.C."/>
            <person name="Henke P."/>
            <person name="Rohde M."/>
            <person name="Overmann J."/>
            <person name="Bryant D.A."/>
        </authorList>
    </citation>
    <scope>NUCLEOTIDE SEQUENCE [LARGE SCALE GENOMIC DNA]</scope>
    <source>
        <strain evidence="7">CR</strain>
    </source>
</reference>
<dbReference type="InterPro" id="IPR052363">
    <property type="entry name" value="LPS_export_LptC"/>
</dbReference>
<keyword evidence="5 6" id="KW-0472">Membrane</keyword>
<dbReference type="RefSeq" id="WP_022771989.1">
    <property type="nucleotide sequence ID" value="NC_022576.1"/>
</dbReference>
<dbReference type="NCBIfam" id="TIGR04409">
    <property type="entry name" value="LptC_YrbK"/>
    <property type="match status" value="1"/>
</dbReference>